<keyword evidence="6" id="KW-1185">Reference proteome</keyword>
<dbReference type="GO" id="GO:0000156">
    <property type="term" value="F:phosphorelay response regulator activity"/>
    <property type="evidence" value="ECO:0007669"/>
    <property type="project" value="TreeGrafter"/>
</dbReference>
<organism evidence="5 6">
    <name type="scientific">Dyadobacter koreensis</name>
    <dbReference type="NCBI Taxonomy" id="408657"/>
    <lineage>
        <taxon>Bacteria</taxon>
        <taxon>Pseudomonadati</taxon>
        <taxon>Bacteroidota</taxon>
        <taxon>Cytophagia</taxon>
        <taxon>Cytophagales</taxon>
        <taxon>Spirosomataceae</taxon>
        <taxon>Dyadobacter</taxon>
    </lineage>
</organism>
<dbReference type="Gene3D" id="2.40.50.1020">
    <property type="entry name" value="LytTr DNA-binding domain"/>
    <property type="match status" value="1"/>
</dbReference>
<protein>
    <submittedName>
        <fullName evidence="5">Two component transcriptional regulator, LytTR family</fullName>
    </submittedName>
</protein>
<evidence type="ECO:0000259" key="3">
    <source>
        <dbReference type="PROSITE" id="PS50110"/>
    </source>
</evidence>
<dbReference type="Proteomes" id="UP000199532">
    <property type="component" value="Unassembled WGS sequence"/>
</dbReference>
<feature type="domain" description="Response regulatory" evidence="3">
    <location>
        <begin position="5"/>
        <end position="116"/>
    </location>
</feature>
<gene>
    <name evidence="5" type="ORF">SAMN04487995_3841</name>
</gene>
<dbReference type="InterPro" id="IPR039420">
    <property type="entry name" value="WalR-like"/>
</dbReference>
<dbReference type="STRING" id="408657.SAMN04487995_3841"/>
<name>A0A1H6XPC6_9BACT</name>
<evidence type="ECO:0000313" key="5">
    <source>
        <dbReference type="EMBL" id="SEJ26405.1"/>
    </source>
</evidence>
<dbReference type="GO" id="GO:0006355">
    <property type="term" value="P:regulation of DNA-templated transcription"/>
    <property type="evidence" value="ECO:0007669"/>
    <property type="project" value="TreeGrafter"/>
</dbReference>
<dbReference type="Pfam" id="PF04397">
    <property type="entry name" value="LytTR"/>
    <property type="match status" value="1"/>
</dbReference>
<feature type="modified residue" description="4-aspartylphosphate" evidence="2">
    <location>
        <position position="56"/>
    </location>
</feature>
<dbReference type="SMART" id="SM00448">
    <property type="entry name" value="REC"/>
    <property type="match status" value="1"/>
</dbReference>
<evidence type="ECO:0000256" key="2">
    <source>
        <dbReference type="PROSITE-ProRule" id="PRU00169"/>
    </source>
</evidence>
<dbReference type="RefSeq" id="WP_090337873.1">
    <property type="nucleotide sequence ID" value="NZ_FNXY01000006.1"/>
</dbReference>
<dbReference type="InterPro" id="IPR007492">
    <property type="entry name" value="LytTR_DNA-bd_dom"/>
</dbReference>
<reference evidence="5 6" key="1">
    <citation type="submission" date="2016-10" db="EMBL/GenBank/DDBJ databases">
        <authorList>
            <person name="de Groot N.N."/>
        </authorList>
    </citation>
    <scope>NUCLEOTIDE SEQUENCE [LARGE SCALE GENOMIC DNA]</scope>
    <source>
        <strain evidence="5 6">DSM 19938</strain>
    </source>
</reference>
<accession>A0A1H6XPC6</accession>
<dbReference type="PANTHER" id="PTHR48111">
    <property type="entry name" value="REGULATOR OF RPOS"/>
    <property type="match status" value="1"/>
</dbReference>
<feature type="domain" description="HTH LytTR-type" evidence="4">
    <location>
        <begin position="136"/>
        <end position="206"/>
    </location>
</feature>
<evidence type="ECO:0000256" key="1">
    <source>
        <dbReference type="ARBA" id="ARBA00023125"/>
    </source>
</evidence>
<dbReference type="SMART" id="SM00850">
    <property type="entry name" value="LytTR"/>
    <property type="match status" value="1"/>
</dbReference>
<dbReference type="InterPro" id="IPR011006">
    <property type="entry name" value="CheY-like_superfamily"/>
</dbReference>
<sequence>MDKIKCLIVDDEPFALEILADDIGKIETLEMVKICRSALDARRVLEYQDFDLIFLDIHMPGLSGLQLLSQMQNPPMVILTTAFEQYAIRAFELNVIDYLLKPISFERLLAAAGKALSFHQLRMPLRKSAYQQLAALYVKSEYQTVKILYSDILYIEGLKDYVKIFTISRQGPVLTRMNVKGIYALLPTDRFCRVHQSYIVSIEKIEAFQKRKIWVAQKELPIGSQFSDNLKAIYEFKKD</sequence>
<keyword evidence="1" id="KW-0238">DNA-binding</keyword>
<dbReference type="PANTHER" id="PTHR48111:SF17">
    <property type="entry name" value="TRANSCRIPTIONAL REGULATORY PROTEIN YPDB"/>
    <property type="match status" value="1"/>
</dbReference>
<dbReference type="Pfam" id="PF00072">
    <property type="entry name" value="Response_reg"/>
    <property type="match status" value="1"/>
</dbReference>
<evidence type="ECO:0000259" key="4">
    <source>
        <dbReference type="PROSITE" id="PS50930"/>
    </source>
</evidence>
<dbReference type="EMBL" id="FNXY01000006">
    <property type="protein sequence ID" value="SEJ26405.1"/>
    <property type="molecule type" value="Genomic_DNA"/>
</dbReference>
<dbReference type="PROSITE" id="PS50930">
    <property type="entry name" value="HTH_LYTTR"/>
    <property type="match status" value="1"/>
</dbReference>
<dbReference type="InterPro" id="IPR001789">
    <property type="entry name" value="Sig_transdc_resp-reg_receiver"/>
</dbReference>
<dbReference type="OrthoDB" id="1646880at2"/>
<dbReference type="Gene3D" id="3.40.50.2300">
    <property type="match status" value="1"/>
</dbReference>
<dbReference type="GO" id="GO:0032993">
    <property type="term" value="C:protein-DNA complex"/>
    <property type="evidence" value="ECO:0007669"/>
    <property type="project" value="TreeGrafter"/>
</dbReference>
<proteinExistence type="predicted"/>
<dbReference type="GO" id="GO:0000976">
    <property type="term" value="F:transcription cis-regulatory region binding"/>
    <property type="evidence" value="ECO:0007669"/>
    <property type="project" value="TreeGrafter"/>
</dbReference>
<dbReference type="PROSITE" id="PS50110">
    <property type="entry name" value="RESPONSE_REGULATORY"/>
    <property type="match status" value="1"/>
</dbReference>
<keyword evidence="2" id="KW-0597">Phosphoprotein</keyword>
<dbReference type="GO" id="GO:0005829">
    <property type="term" value="C:cytosol"/>
    <property type="evidence" value="ECO:0007669"/>
    <property type="project" value="TreeGrafter"/>
</dbReference>
<dbReference type="AlphaFoldDB" id="A0A1H6XPC6"/>
<dbReference type="SUPFAM" id="SSF52172">
    <property type="entry name" value="CheY-like"/>
    <property type="match status" value="1"/>
</dbReference>
<evidence type="ECO:0000313" key="6">
    <source>
        <dbReference type="Proteomes" id="UP000199532"/>
    </source>
</evidence>